<evidence type="ECO:0000313" key="3">
    <source>
        <dbReference type="Proteomes" id="UP000283634"/>
    </source>
</evidence>
<keyword evidence="3" id="KW-1185">Reference proteome</keyword>
<protein>
    <submittedName>
        <fullName evidence="2">Uncharacterized protein</fullName>
    </submittedName>
</protein>
<dbReference type="GeneID" id="40329150"/>
<comment type="caution">
    <text evidence="2">The sequence shown here is derived from an EMBL/GenBank/DDBJ whole genome shotgun (WGS) entry which is preliminary data.</text>
</comment>
<reference evidence="2 3" key="1">
    <citation type="journal article" date="2018" name="BMC Genomics">
        <title>Genomic comparison of Trypanosoma conorhini and Trypanosoma rangeli to Trypanosoma cruzi strains of high and low virulence.</title>
        <authorList>
            <person name="Bradwell K.R."/>
            <person name="Koparde V.N."/>
            <person name="Matveyev A.V."/>
            <person name="Serrano M.G."/>
            <person name="Alves J.M."/>
            <person name="Parikh H."/>
            <person name="Huang B."/>
            <person name="Lee V."/>
            <person name="Espinosa-Alvarez O."/>
            <person name="Ortiz P.A."/>
            <person name="Costa-Martins A.G."/>
            <person name="Teixeira M.M."/>
            <person name="Buck G.A."/>
        </authorList>
    </citation>
    <scope>NUCLEOTIDE SEQUENCE [LARGE SCALE GENOMIC DNA]</scope>
    <source>
        <strain evidence="2 3">AM80</strain>
    </source>
</reference>
<accession>A0A422NFQ8</accession>
<name>A0A422NFQ8_TRYRA</name>
<feature type="signal peptide" evidence="1">
    <location>
        <begin position="1"/>
        <end position="26"/>
    </location>
</feature>
<sequence length="131" mass="14159">MCRLEQSSHAEVIIIFLVLRLGGSSSRGSGGGGGGGRGSSISRTTTKLALQSGLAQVLAVELVEFVLGGHRDAEEVLEGVHDHVWQRGRRRDASTQRHRGDAADAVQKELLYDFVGDREILTEEQNTTVPH</sequence>
<organism evidence="2 3">
    <name type="scientific">Trypanosoma rangeli</name>
    <dbReference type="NCBI Taxonomy" id="5698"/>
    <lineage>
        <taxon>Eukaryota</taxon>
        <taxon>Discoba</taxon>
        <taxon>Euglenozoa</taxon>
        <taxon>Kinetoplastea</taxon>
        <taxon>Metakinetoplastina</taxon>
        <taxon>Trypanosomatida</taxon>
        <taxon>Trypanosomatidae</taxon>
        <taxon>Trypanosoma</taxon>
        <taxon>Herpetosoma</taxon>
    </lineage>
</organism>
<dbReference type="Proteomes" id="UP000283634">
    <property type="component" value="Unassembled WGS sequence"/>
</dbReference>
<evidence type="ECO:0000256" key="1">
    <source>
        <dbReference type="SAM" id="SignalP"/>
    </source>
</evidence>
<evidence type="ECO:0000313" key="2">
    <source>
        <dbReference type="EMBL" id="RNF04303.1"/>
    </source>
</evidence>
<keyword evidence="1" id="KW-0732">Signal</keyword>
<gene>
    <name evidence="2" type="ORF">TraAM80_05217</name>
</gene>
<dbReference type="EMBL" id="MKGL01000167">
    <property type="protein sequence ID" value="RNF04303.1"/>
    <property type="molecule type" value="Genomic_DNA"/>
</dbReference>
<feature type="chain" id="PRO_5019239322" evidence="1">
    <location>
        <begin position="27"/>
        <end position="131"/>
    </location>
</feature>
<dbReference type="AlphaFoldDB" id="A0A422NFQ8"/>
<proteinExistence type="predicted"/>
<dbReference type="RefSeq" id="XP_029238029.1">
    <property type="nucleotide sequence ID" value="XM_029382106.1"/>
</dbReference>